<dbReference type="Pfam" id="PF05721">
    <property type="entry name" value="PhyH"/>
    <property type="match status" value="1"/>
</dbReference>
<evidence type="ECO:0000313" key="5">
    <source>
        <dbReference type="Proteomes" id="UP000092871"/>
    </source>
</evidence>
<gene>
    <name evidence="2" type="ORF">MGA5115_03131</name>
    <name evidence="3" type="ORF">MGA5116_02535</name>
</gene>
<keyword evidence="2" id="KW-0223">Dioxygenase</keyword>
<dbReference type="SUPFAM" id="SSF51197">
    <property type="entry name" value="Clavaminate synthase-like"/>
    <property type="match status" value="1"/>
</dbReference>
<organism evidence="2 5">
    <name type="scientific">Marinomonas gallaica</name>
    <dbReference type="NCBI Taxonomy" id="1806667"/>
    <lineage>
        <taxon>Bacteria</taxon>
        <taxon>Pseudomonadati</taxon>
        <taxon>Pseudomonadota</taxon>
        <taxon>Gammaproteobacteria</taxon>
        <taxon>Oceanospirillales</taxon>
        <taxon>Oceanospirillaceae</taxon>
        <taxon>Marinomonas</taxon>
    </lineage>
</organism>
<dbReference type="RefSeq" id="WP_067038191.1">
    <property type="nucleotide sequence ID" value="NZ_FLRA01000023.1"/>
</dbReference>
<proteinExistence type="predicted"/>
<accession>A0A1C3JV75</accession>
<reference evidence="3 4" key="2">
    <citation type="submission" date="2016-06" db="EMBL/GenBank/DDBJ databases">
        <authorList>
            <person name="Rodrigo-Torres L."/>
            <person name="Arahal D.R."/>
        </authorList>
    </citation>
    <scope>NUCLEOTIDE SEQUENCE [LARGE SCALE GENOMIC DNA]</scope>
    <source>
        <strain evidence="3 4">CECT 5116</strain>
    </source>
</reference>
<dbReference type="GO" id="GO:0016706">
    <property type="term" value="F:2-oxoglutarate-dependent dioxygenase activity"/>
    <property type="evidence" value="ECO:0007669"/>
    <property type="project" value="UniProtKB-ARBA"/>
</dbReference>
<dbReference type="InterPro" id="IPR008775">
    <property type="entry name" value="Phytyl_CoA_dOase-like"/>
</dbReference>
<dbReference type="EMBL" id="FLRA01000023">
    <property type="protein sequence ID" value="SBT18970.1"/>
    <property type="molecule type" value="Genomic_DNA"/>
</dbReference>
<dbReference type="Proteomes" id="UP000092840">
    <property type="component" value="Unassembled WGS sequence"/>
</dbReference>
<evidence type="ECO:0000313" key="3">
    <source>
        <dbReference type="EMBL" id="SBT21925.1"/>
    </source>
</evidence>
<keyword evidence="2" id="KW-0560">Oxidoreductase</keyword>
<name>A0A1C3JV75_9GAMM</name>
<evidence type="ECO:0000256" key="1">
    <source>
        <dbReference type="ARBA" id="ARBA00001954"/>
    </source>
</evidence>
<dbReference type="Gene3D" id="2.60.120.620">
    <property type="entry name" value="q2cbj1_9rhob like domain"/>
    <property type="match status" value="1"/>
</dbReference>
<comment type="cofactor">
    <cofactor evidence="1">
        <name>Fe(2+)</name>
        <dbReference type="ChEBI" id="CHEBI:29033"/>
    </cofactor>
</comment>
<dbReference type="AlphaFoldDB" id="A0A1C3JV75"/>
<dbReference type="GO" id="GO:0005506">
    <property type="term" value="F:iron ion binding"/>
    <property type="evidence" value="ECO:0007669"/>
    <property type="project" value="UniProtKB-ARBA"/>
</dbReference>
<dbReference type="PANTHER" id="PTHR20883:SF48">
    <property type="entry name" value="ECTOINE DIOXYGENASE"/>
    <property type="match status" value="1"/>
</dbReference>
<dbReference type="Proteomes" id="UP000092871">
    <property type="component" value="Unassembled WGS sequence"/>
</dbReference>
<evidence type="ECO:0000313" key="2">
    <source>
        <dbReference type="EMBL" id="SBT18970.1"/>
    </source>
</evidence>
<dbReference type="OrthoDB" id="9815351at2"/>
<sequence length="331" mass="38332">MNDSFNLQVPKFENPFERNDHLSDLEKYISDKLREDGFCVIDFPEENIEDLTNNLIKKLTKYFINKSSNKELEPGQRLQDAFQVEEVKKIASNTTITDLLTKVYGRRAFPFQTLNFSSGTQQGAHSDHIHFDSIPQRFMAGVWLALEDIDEENGAIFYYPGSHKWPALYNSEVEGNLTDGIVTLQNRFTDAWEAYAKFYGVEKQYFHAKKGQCLIWSSNLVHGGGRHINTKRTRWSQVTHYYFDECAYYTPLLSSPHTGIYYWRNIKDLITGKAKSNVVNGIDVSERTVSLSSEGFNPKRYLELNPDVKEAGVDPYRHFLEFGVKENRRFS</sequence>
<reference evidence="2 5" key="1">
    <citation type="submission" date="2016-06" db="EMBL/GenBank/DDBJ databases">
        <authorList>
            <person name="Kjaerup R.B."/>
            <person name="Dalgaard T.S."/>
            <person name="Juul-Madsen H.R."/>
        </authorList>
    </citation>
    <scope>NUCLEOTIDE SEQUENCE [LARGE SCALE GENOMIC DNA]</scope>
    <source>
        <strain evidence="2 5">CECT 5115</strain>
    </source>
</reference>
<dbReference type="PANTHER" id="PTHR20883">
    <property type="entry name" value="PHYTANOYL-COA DIOXYGENASE DOMAIN CONTAINING 1"/>
    <property type="match status" value="1"/>
</dbReference>
<keyword evidence="4" id="KW-1185">Reference proteome</keyword>
<dbReference type="EMBL" id="FLRB01000013">
    <property type="protein sequence ID" value="SBT21925.1"/>
    <property type="molecule type" value="Genomic_DNA"/>
</dbReference>
<protein>
    <submittedName>
        <fullName evidence="2">Phytanoyl-CoA dioxygenase (PhyH)</fullName>
    </submittedName>
</protein>
<evidence type="ECO:0000313" key="4">
    <source>
        <dbReference type="Proteomes" id="UP000092840"/>
    </source>
</evidence>